<dbReference type="SUPFAM" id="SSF49785">
    <property type="entry name" value="Galactose-binding domain-like"/>
    <property type="match status" value="1"/>
</dbReference>
<dbReference type="Gene3D" id="3.40.50.1110">
    <property type="entry name" value="SGNH hydrolase"/>
    <property type="match status" value="1"/>
</dbReference>
<dbReference type="CDD" id="cd10967">
    <property type="entry name" value="CE4_GLA_like_6s"/>
    <property type="match status" value="1"/>
</dbReference>
<keyword evidence="1" id="KW-0378">Hydrolase</keyword>
<dbReference type="Gene3D" id="3.20.20.370">
    <property type="entry name" value="Glycoside hydrolase/deacetylase"/>
    <property type="match status" value="1"/>
</dbReference>
<dbReference type="Gene3D" id="2.60.40.10">
    <property type="entry name" value="Immunoglobulins"/>
    <property type="match status" value="1"/>
</dbReference>
<dbReference type="PROSITE" id="PS51677">
    <property type="entry name" value="NODB"/>
    <property type="match status" value="1"/>
</dbReference>
<name>A0ABV8PRE0_9FLAO</name>
<protein>
    <submittedName>
        <fullName evidence="3">Sialate O-acetylesterase</fullName>
    </submittedName>
</protein>
<dbReference type="InterPro" id="IPR039329">
    <property type="entry name" value="SIAE"/>
</dbReference>
<dbReference type="InterPro" id="IPR011330">
    <property type="entry name" value="Glyco_hydro/deAcase_b/a-brl"/>
</dbReference>
<evidence type="ECO:0000259" key="2">
    <source>
        <dbReference type="PROSITE" id="PS51677"/>
    </source>
</evidence>
<sequence length="895" mass="100813">MKNVLLVAGFLLTTIGNAQIKLPRLISDGVVLQRDENIKIWGWASPNEQVEMTFKGKKHKTIADPNGDWTIQLKPQKAGGPYTIKFKGKNEISVSDVLFGDVWLGAGQSNMVTPMERVKEKYPDEVTNANYPEIRNFFIPTLSSVSGPEKDLPAGEWKPAVAGDIMPMGAVTFFFAKDLYKKYGVPIGIINSSVGGTPIESWISEDGFKEFPNNLATIQKNKDENYSSQFTTRPPAPNVQPEIQDKGLTGPIKWYENEYQPKGWNNYYIPGYWEDQGLRDLNGVVWFRRELEIPDALVGAEAKLFMGRIVDADEVYVNGTKIGNITYQYPPRRYTVPEGVLKKGKNLVVVRVRNSGGKGGFVPDKNYELTANGISVDLKGEWQYKVGEVFKSFRRGRRGGSSYNQFWAQNQPTALYNAMIAPLTNMSITGMLWYQGESNTGRPKEYADYLPALIEDWREKFNKPNAPFLWVQLANFQDVDYLPTESNWAELRFSQFKTLSVHNTAMAVIIDLGEWNDIHPLNKEGVGKRLALGALKLAYGEDVVHSGPIFKSSEIQGDKIVLHFDSVGSGLVSNDGEPLHRFEIAGQDQEFVWADAQIVGNTVVVESDEVPRPAYVRYAWADNPRGANLYNKEGLPASPFQNFDNEELNLLPWQGKKAAVILTYDDALNVHLDNVAPLLDSLNLKGTFYVSTFSEAFRNRLNDWKRITWNDHELANHTIFHPCIAKESRPWVKPDYDMATYTVQRMVDEIKINNTLLEALDGKKERTFAYTCGDFTVNGDDFFIDELKDDLVAARAVRSEMHTIDEVDLYSMDSYAIVGASGDEMIGMVKKAVETNSLLIFLFHGVGGEHSMDVSLEAHKELLEYLKEHDTEVWTAPLIEVAKNVKAYQSKTKTN</sequence>
<dbReference type="Pfam" id="PF01522">
    <property type="entry name" value="Polysacc_deac_1"/>
    <property type="match status" value="1"/>
</dbReference>
<dbReference type="Pfam" id="PF03629">
    <property type="entry name" value="SASA"/>
    <property type="match status" value="1"/>
</dbReference>
<dbReference type="InterPro" id="IPR008979">
    <property type="entry name" value="Galactose-bd-like_sf"/>
</dbReference>
<reference evidence="4" key="1">
    <citation type="journal article" date="2019" name="Int. J. Syst. Evol. Microbiol.">
        <title>The Global Catalogue of Microorganisms (GCM) 10K type strain sequencing project: providing services to taxonomists for standard genome sequencing and annotation.</title>
        <authorList>
            <consortium name="The Broad Institute Genomics Platform"/>
            <consortium name="The Broad Institute Genome Sequencing Center for Infectious Disease"/>
            <person name="Wu L."/>
            <person name="Ma J."/>
        </authorList>
    </citation>
    <scope>NUCLEOTIDE SEQUENCE [LARGE SCALE GENOMIC DNA]</scope>
    <source>
        <strain evidence="4">CGMCC 1.15774</strain>
    </source>
</reference>
<dbReference type="InterPro" id="IPR036514">
    <property type="entry name" value="SGNH_hydro_sf"/>
</dbReference>
<evidence type="ECO:0000313" key="4">
    <source>
        <dbReference type="Proteomes" id="UP001595841"/>
    </source>
</evidence>
<dbReference type="InterPro" id="IPR013783">
    <property type="entry name" value="Ig-like_fold"/>
</dbReference>
<comment type="caution">
    <text evidence="3">The sequence shown here is derived from an EMBL/GenBank/DDBJ whole genome shotgun (WGS) entry which is preliminary data.</text>
</comment>
<keyword evidence="4" id="KW-1185">Reference proteome</keyword>
<dbReference type="RefSeq" id="WP_379766208.1">
    <property type="nucleotide sequence ID" value="NZ_JBHSCL010000009.1"/>
</dbReference>
<dbReference type="EMBL" id="JBHSCL010000009">
    <property type="protein sequence ID" value="MFC4221457.1"/>
    <property type="molecule type" value="Genomic_DNA"/>
</dbReference>
<dbReference type="Gene3D" id="2.60.120.260">
    <property type="entry name" value="Galactose-binding domain-like"/>
    <property type="match status" value="1"/>
</dbReference>
<dbReference type="SUPFAM" id="SSF88713">
    <property type="entry name" value="Glycoside hydrolase/deacetylase"/>
    <property type="match status" value="1"/>
</dbReference>
<accession>A0ABV8PRE0</accession>
<organism evidence="3 4">
    <name type="scientific">Flagellimonas marina</name>
    <dbReference type="NCBI Taxonomy" id="1775168"/>
    <lineage>
        <taxon>Bacteria</taxon>
        <taxon>Pseudomonadati</taxon>
        <taxon>Bacteroidota</taxon>
        <taxon>Flavobacteriia</taxon>
        <taxon>Flavobacteriales</taxon>
        <taxon>Flavobacteriaceae</taxon>
        <taxon>Flagellimonas</taxon>
    </lineage>
</organism>
<dbReference type="PANTHER" id="PTHR22901:SF0">
    <property type="entry name" value="SIALATE O-ACETYLESTERASE"/>
    <property type="match status" value="1"/>
</dbReference>
<dbReference type="PANTHER" id="PTHR22901">
    <property type="entry name" value="SIALATE O-ACETYLESTERASE"/>
    <property type="match status" value="1"/>
</dbReference>
<proteinExistence type="predicted"/>
<evidence type="ECO:0000256" key="1">
    <source>
        <dbReference type="ARBA" id="ARBA00022801"/>
    </source>
</evidence>
<dbReference type="InterPro" id="IPR002509">
    <property type="entry name" value="NODB_dom"/>
</dbReference>
<dbReference type="InterPro" id="IPR005181">
    <property type="entry name" value="SASA"/>
</dbReference>
<dbReference type="SUPFAM" id="SSF52266">
    <property type="entry name" value="SGNH hydrolase"/>
    <property type="match status" value="1"/>
</dbReference>
<evidence type="ECO:0000313" key="3">
    <source>
        <dbReference type="EMBL" id="MFC4221457.1"/>
    </source>
</evidence>
<gene>
    <name evidence="3" type="ORF">ACFOWS_15000</name>
</gene>
<dbReference type="Proteomes" id="UP001595841">
    <property type="component" value="Unassembled WGS sequence"/>
</dbReference>
<feature type="domain" description="NodB homology" evidence="2">
    <location>
        <begin position="658"/>
        <end position="895"/>
    </location>
</feature>